<gene>
    <name evidence="1" type="ORF">ENR15_12150</name>
</gene>
<accession>A0A7C3ZWB5</accession>
<dbReference type="Pfam" id="PF09996">
    <property type="entry name" value="DUF2237"/>
    <property type="match status" value="1"/>
</dbReference>
<comment type="caution">
    <text evidence="1">The sequence shown here is derived from an EMBL/GenBank/DDBJ whole genome shotgun (WGS) entry which is preliminary data.</text>
</comment>
<organism evidence="1">
    <name type="scientific">Planktothricoides sp. SpSt-374</name>
    <dbReference type="NCBI Taxonomy" id="2282167"/>
    <lineage>
        <taxon>Bacteria</taxon>
        <taxon>Bacillati</taxon>
        <taxon>Cyanobacteriota</taxon>
        <taxon>Cyanophyceae</taxon>
        <taxon>Oscillatoriophycideae</taxon>
        <taxon>Oscillatoriales</taxon>
        <taxon>Oscillatoriaceae</taxon>
        <taxon>Planktothricoides</taxon>
    </lineage>
</organism>
<dbReference type="Gene3D" id="3.30.56.110">
    <property type="entry name" value="Protein of unknown function DUF2237"/>
    <property type="match status" value="1"/>
</dbReference>
<protein>
    <submittedName>
        <fullName evidence="1">DUF2237 domain-containing protein</fullName>
    </submittedName>
</protein>
<dbReference type="InterPro" id="IPR018714">
    <property type="entry name" value="DUF2237"/>
</dbReference>
<proteinExistence type="predicted"/>
<reference evidence="1" key="1">
    <citation type="journal article" date="2020" name="mSystems">
        <title>Genome- and Community-Level Interaction Insights into Carbon Utilization and Element Cycling Functions of Hydrothermarchaeota in Hydrothermal Sediment.</title>
        <authorList>
            <person name="Zhou Z."/>
            <person name="Liu Y."/>
            <person name="Xu W."/>
            <person name="Pan J."/>
            <person name="Luo Z.H."/>
            <person name="Li M."/>
        </authorList>
    </citation>
    <scope>NUCLEOTIDE SEQUENCE [LARGE SCALE GENOMIC DNA]</scope>
    <source>
        <strain evidence="1">SpSt-374</strain>
    </source>
</reference>
<dbReference type="PANTHER" id="PTHR37466:SF1">
    <property type="entry name" value="SLR1628 PROTEIN"/>
    <property type="match status" value="1"/>
</dbReference>
<sequence>MTEASNVMGGKLEICCQSPMTGFYRDGKCRTGGGDIGMHVVCAKVTPEFLSFTKSRGNDLITPAPMFSFPGLQPGDCWCLCASRWKEALDAGVAPPVVLAATHASALEYVSLDELKQHAVDI</sequence>
<dbReference type="AlphaFoldDB" id="A0A7C3ZWB5"/>
<name>A0A7C3ZWB5_9CYAN</name>
<evidence type="ECO:0000313" key="1">
    <source>
        <dbReference type="EMBL" id="HGG01369.1"/>
    </source>
</evidence>
<dbReference type="PANTHER" id="PTHR37466">
    <property type="entry name" value="SLR1628 PROTEIN"/>
    <property type="match status" value="1"/>
</dbReference>
<dbReference type="EMBL" id="DSPX01000123">
    <property type="protein sequence ID" value="HGG01369.1"/>
    <property type="molecule type" value="Genomic_DNA"/>
</dbReference>